<comment type="similarity">
    <text evidence="3 8">Belongs to the acetolactate synthase small subunit family.</text>
</comment>
<reference evidence="11" key="1">
    <citation type="submission" date="2016-10" db="EMBL/GenBank/DDBJ databases">
        <authorList>
            <person name="Varghese N."/>
            <person name="Submissions S."/>
        </authorList>
    </citation>
    <scope>NUCLEOTIDE SEQUENCE [LARGE SCALE GENOMIC DNA]</scope>
    <source>
        <strain evidence="11">DSM 8344</strain>
    </source>
</reference>
<dbReference type="PROSITE" id="PS51671">
    <property type="entry name" value="ACT"/>
    <property type="match status" value="1"/>
</dbReference>
<dbReference type="GO" id="GO:1990610">
    <property type="term" value="F:acetolactate synthase regulator activity"/>
    <property type="evidence" value="ECO:0007669"/>
    <property type="project" value="UniProtKB-UniRule"/>
</dbReference>
<dbReference type="GO" id="GO:0009097">
    <property type="term" value="P:isoleucine biosynthetic process"/>
    <property type="evidence" value="ECO:0007669"/>
    <property type="project" value="UniProtKB-UniRule"/>
</dbReference>
<dbReference type="PANTHER" id="PTHR30239:SF0">
    <property type="entry name" value="ACETOLACTATE SYNTHASE SMALL SUBUNIT 1, CHLOROPLASTIC"/>
    <property type="match status" value="1"/>
</dbReference>
<evidence type="ECO:0000256" key="7">
    <source>
        <dbReference type="ARBA" id="ARBA00048670"/>
    </source>
</evidence>
<feature type="domain" description="ACT" evidence="9">
    <location>
        <begin position="4"/>
        <end position="78"/>
    </location>
</feature>
<dbReference type="InterPro" id="IPR019455">
    <property type="entry name" value="Acetolactate_synth_ssu_C"/>
</dbReference>
<accession>A0A1G8HSP4</accession>
<organism evidence="10 11">
    <name type="scientific">Desulfosporosinus hippei DSM 8344</name>
    <dbReference type="NCBI Taxonomy" id="1121419"/>
    <lineage>
        <taxon>Bacteria</taxon>
        <taxon>Bacillati</taxon>
        <taxon>Bacillota</taxon>
        <taxon>Clostridia</taxon>
        <taxon>Eubacteriales</taxon>
        <taxon>Desulfitobacteriaceae</taxon>
        <taxon>Desulfosporosinus</taxon>
    </lineage>
</organism>
<dbReference type="FunFam" id="3.30.70.1150:FF:000001">
    <property type="entry name" value="Acetolactate synthase small subunit"/>
    <property type="match status" value="1"/>
</dbReference>
<keyword evidence="11" id="KW-1185">Reference proteome</keyword>
<evidence type="ECO:0000256" key="2">
    <source>
        <dbReference type="ARBA" id="ARBA00005025"/>
    </source>
</evidence>
<dbReference type="CDD" id="cd04878">
    <property type="entry name" value="ACT_AHAS"/>
    <property type="match status" value="1"/>
</dbReference>
<evidence type="ECO:0000256" key="8">
    <source>
        <dbReference type="RuleBase" id="RU368092"/>
    </source>
</evidence>
<gene>
    <name evidence="10" type="ORF">SAMN05443529_12651</name>
</gene>
<dbReference type="UniPathway" id="UPA00049">
    <property type="reaction ID" value="UER00059"/>
</dbReference>
<dbReference type="InterPro" id="IPR027271">
    <property type="entry name" value="Acetolactate_synth/TF_NikR_C"/>
</dbReference>
<dbReference type="InterPro" id="IPR039557">
    <property type="entry name" value="AHAS_ACT"/>
</dbReference>
<protein>
    <recommendedName>
        <fullName evidence="8">Acetolactate synthase small subunit</fullName>
        <shortName evidence="8">AHAS</shortName>
        <shortName evidence="8">ALS</shortName>
        <ecNumber evidence="8">2.2.1.6</ecNumber>
    </recommendedName>
    <alternativeName>
        <fullName evidence="8">Acetohydroxy-acid synthase small subunit</fullName>
    </alternativeName>
</protein>
<comment type="subunit">
    <text evidence="4 8">Dimer of large and small chains.</text>
</comment>
<evidence type="ECO:0000256" key="3">
    <source>
        <dbReference type="ARBA" id="ARBA00006341"/>
    </source>
</evidence>
<dbReference type="FunFam" id="3.30.70.260:FF:000001">
    <property type="entry name" value="Acetolactate synthase, small subunit"/>
    <property type="match status" value="1"/>
</dbReference>
<comment type="catalytic activity">
    <reaction evidence="7 8">
        <text>2 pyruvate + H(+) = (2S)-2-acetolactate + CO2</text>
        <dbReference type="Rhea" id="RHEA:25249"/>
        <dbReference type="ChEBI" id="CHEBI:15361"/>
        <dbReference type="ChEBI" id="CHEBI:15378"/>
        <dbReference type="ChEBI" id="CHEBI:16526"/>
        <dbReference type="ChEBI" id="CHEBI:58476"/>
        <dbReference type="EC" id="2.2.1.6"/>
    </reaction>
</comment>
<evidence type="ECO:0000256" key="1">
    <source>
        <dbReference type="ARBA" id="ARBA00004974"/>
    </source>
</evidence>
<dbReference type="UniPathway" id="UPA00047">
    <property type="reaction ID" value="UER00055"/>
</dbReference>
<dbReference type="GO" id="GO:0003984">
    <property type="term" value="F:acetolactate synthase activity"/>
    <property type="evidence" value="ECO:0007669"/>
    <property type="project" value="UniProtKB-UniRule"/>
</dbReference>
<name>A0A1G8HSP4_9FIRM</name>
<sequence length="159" mass="17602">MLHTLAVLVENNPGVLIRVAGLFTRRGYNIDSLTVCQTEDPELSRMTIVVNGDDQIIEQVRNQLSKLVVVHSVSDYTGECVVDRELALIRVQVSSETRSAVLQTVDIFRGRVVDMGRTNLTVELTGDIPKIDAFVHAIQPYGLMELVRTGKVAILRSEA</sequence>
<dbReference type="NCBIfam" id="TIGR00119">
    <property type="entry name" value="acolac_sm"/>
    <property type="match status" value="1"/>
</dbReference>
<dbReference type="Proteomes" id="UP000198656">
    <property type="component" value="Unassembled WGS sequence"/>
</dbReference>
<keyword evidence="5 8" id="KW-0028">Amino-acid biosynthesis</keyword>
<keyword evidence="8" id="KW-0808">Transferase</keyword>
<evidence type="ECO:0000313" key="10">
    <source>
        <dbReference type="EMBL" id="SDI09673.1"/>
    </source>
</evidence>
<proteinExistence type="inferred from homology"/>
<dbReference type="EMBL" id="FNCP01000026">
    <property type="protein sequence ID" value="SDI09673.1"/>
    <property type="molecule type" value="Genomic_DNA"/>
</dbReference>
<dbReference type="InterPro" id="IPR054480">
    <property type="entry name" value="AHAS_small-like_ACT"/>
</dbReference>
<dbReference type="EC" id="2.2.1.6" evidence="8"/>
<comment type="function">
    <text evidence="8">Catalyzes the conversion of 2 pyruvate molecules into acetolactate in the first common step of the biosynthetic pathway of the branched-amino acids such as leucine, isoleucine, and valine.</text>
</comment>
<comment type="pathway">
    <text evidence="1 8">Amino-acid biosynthesis; L-isoleucine biosynthesis; L-isoleucine from 2-oxobutanoate: step 1/4.</text>
</comment>
<dbReference type="PANTHER" id="PTHR30239">
    <property type="entry name" value="ACETOLACTATE SYNTHASE SMALL SUBUNIT"/>
    <property type="match status" value="1"/>
</dbReference>
<dbReference type="GO" id="GO:0005829">
    <property type="term" value="C:cytosol"/>
    <property type="evidence" value="ECO:0007669"/>
    <property type="project" value="TreeGrafter"/>
</dbReference>
<dbReference type="SUPFAM" id="SSF55021">
    <property type="entry name" value="ACT-like"/>
    <property type="match status" value="2"/>
</dbReference>
<evidence type="ECO:0000313" key="11">
    <source>
        <dbReference type="Proteomes" id="UP000198656"/>
    </source>
</evidence>
<dbReference type="OrthoDB" id="9787365at2"/>
<dbReference type="AlphaFoldDB" id="A0A1G8HSP4"/>
<evidence type="ECO:0000256" key="6">
    <source>
        <dbReference type="ARBA" id="ARBA00023304"/>
    </source>
</evidence>
<dbReference type="RefSeq" id="WP_014903616.1">
    <property type="nucleotide sequence ID" value="NZ_FNCP01000026.1"/>
</dbReference>
<dbReference type="Gene3D" id="3.30.70.1150">
    <property type="entry name" value="ACT-like. Chain A, domain 2"/>
    <property type="match status" value="1"/>
</dbReference>
<dbReference type="Gene3D" id="3.30.70.260">
    <property type="match status" value="1"/>
</dbReference>
<dbReference type="Pfam" id="PF10369">
    <property type="entry name" value="ALS_ss_C"/>
    <property type="match status" value="1"/>
</dbReference>
<evidence type="ECO:0000256" key="4">
    <source>
        <dbReference type="ARBA" id="ARBA00011744"/>
    </source>
</evidence>
<keyword evidence="6 8" id="KW-0100">Branched-chain amino acid biosynthesis</keyword>
<dbReference type="GO" id="GO:0009099">
    <property type="term" value="P:L-valine biosynthetic process"/>
    <property type="evidence" value="ECO:0007669"/>
    <property type="project" value="UniProtKB-UniRule"/>
</dbReference>
<comment type="pathway">
    <text evidence="2 8">Amino-acid biosynthesis; L-valine biosynthesis; L-valine from pyruvate: step 1/4.</text>
</comment>
<evidence type="ECO:0000256" key="5">
    <source>
        <dbReference type="ARBA" id="ARBA00022605"/>
    </source>
</evidence>
<evidence type="ECO:0000259" key="9">
    <source>
        <dbReference type="PROSITE" id="PS51671"/>
    </source>
</evidence>
<dbReference type="STRING" id="1121419.SAMN05443529_12651"/>
<dbReference type="InterPro" id="IPR004789">
    <property type="entry name" value="Acetalactate_synth_ssu"/>
</dbReference>
<dbReference type="Pfam" id="PF22629">
    <property type="entry name" value="ACT_AHAS_ss"/>
    <property type="match status" value="1"/>
</dbReference>
<dbReference type="InterPro" id="IPR002912">
    <property type="entry name" value="ACT_dom"/>
</dbReference>
<dbReference type="InterPro" id="IPR045865">
    <property type="entry name" value="ACT-like_dom_sf"/>
</dbReference>
<dbReference type="NCBIfam" id="NF008864">
    <property type="entry name" value="PRK11895.1"/>
    <property type="match status" value="1"/>
</dbReference>